<keyword evidence="2" id="KW-0812">Transmembrane</keyword>
<feature type="compositionally biased region" description="Low complexity" evidence="1">
    <location>
        <begin position="410"/>
        <end position="432"/>
    </location>
</feature>
<organism evidence="3 5">
    <name type="scientific">Sulfodiicoccus acidiphilus</name>
    <dbReference type="NCBI Taxonomy" id="1670455"/>
    <lineage>
        <taxon>Archaea</taxon>
        <taxon>Thermoproteota</taxon>
        <taxon>Thermoprotei</taxon>
        <taxon>Sulfolobales</taxon>
        <taxon>Sulfolobaceae</taxon>
        <taxon>Sulfodiicoccus</taxon>
    </lineage>
</organism>
<keyword evidence="2" id="KW-1133">Transmembrane helix</keyword>
<feature type="region of interest" description="Disordered" evidence="1">
    <location>
        <begin position="409"/>
        <end position="432"/>
    </location>
</feature>
<dbReference type="KEGG" id="sacd:HS1genome_0877"/>
<reference evidence="4" key="1">
    <citation type="journal article" date="2014" name="Int. J. Syst. Evol. Microbiol.">
        <title>Complete genome sequence of Corynebacterium casei LMG S-19264T (=DSM 44701T), isolated from a smear-ripened cheese.</title>
        <authorList>
            <consortium name="US DOE Joint Genome Institute (JGI-PGF)"/>
            <person name="Walter F."/>
            <person name="Albersmeier A."/>
            <person name="Kalinowski J."/>
            <person name="Ruckert C."/>
        </authorList>
    </citation>
    <scope>NUCLEOTIDE SEQUENCE</scope>
    <source>
        <strain evidence="4">JCM 31740</strain>
    </source>
</reference>
<dbReference type="GeneID" id="38666383"/>
<dbReference type="EMBL" id="AP018553">
    <property type="protein sequence ID" value="BBD72488.1"/>
    <property type="molecule type" value="Genomic_DNA"/>
</dbReference>
<feature type="transmembrane region" description="Helical" evidence="2">
    <location>
        <begin position="440"/>
        <end position="460"/>
    </location>
</feature>
<dbReference type="AlphaFoldDB" id="A0A348B2T6"/>
<reference evidence="5" key="2">
    <citation type="submission" date="2018-04" db="EMBL/GenBank/DDBJ databases">
        <title>Complete genome sequence of Sulfodiicoccus acidiphilus strain HS-1.</title>
        <authorList>
            <person name="Sakai H.D."/>
            <person name="Kurosawa N."/>
        </authorList>
    </citation>
    <scope>NUCLEOTIDE SEQUENCE [LARGE SCALE GENOMIC DNA]</scope>
    <source>
        <strain evidence="5">HS-1</strain>
    </source>
</reference>
<keyword evidence="5" id="KW-1185">Reference proteome</keyword>
<gene>
    <name evidence="4" type="ORF">GCM10007116_12820</name>
    <name evidence="3" type="ORF">HS1genome_0877</name>
</gene>
<evidence type="ECO:0008006" key="6">
    <source>
        <dbReference type="Google" id="ProtNLM"/>
    </source>
</evidence>
<evidence type="ECO:0000313" key="5">
    <source>
        <dbReference type="Proteomes" id="UP000276741"/>
    </source>
</evidence>
<evidence type="ECO:0000313" key="4">
    <source>
        <dbReference type="EMBL" id="GGT96763.1"/>
    </source>
</evidence>
<accession>A0A348B2T6</accession>
<dbReference type="Proteomes" id="UP000616143">
    <property type="component" value="Unassembled WGS sequence"/>
</dbReference>
<dbReference type="Proteomes" id="UP000276741">
    <property type="component" value="Chromosome"/>
</dbReference>
<dbReference type="RefSeq" id="WP_126449786.1">
    <property type="nucleotide sequence ID" value="NZ_AP018553.1"/>
</dbReference>
<reference evidence="4" key="4">
    <citation type="submission" date="2020-09" db="EMBL/GenBank/DDBJ databases">
        <authorList>
            <person name="Sun Q."/>
            <person name="Ohkuma M."/>
        </authorList>
    </citation>
    <scope>NUCLEOTIDE SEQUENCE</scope>
    <source>
        <strain evidence="4">JCM 31740</strain>
    </source>
</reference>
<proteinExistence type="predicted"/>
<dbReference type="EMBL" id="BMQS01000011">
    <property type="protein sequence ID" value="GGT96763.1"/>
    <property type="molecule type" value="Genomic_DNA"/>
</dbReference>
<evidence type="ECO:0000313" key="3">
    <source>
        <dbReference type="EMBL" id="BBD72488.1"/>
    </source>
</evidence>
<protein>
    <recommendedName>
        <fullName evidence="6">CARDB domain-containing protein</fullName>
    </recommendedName>
</protein>
<dbReference type="InterPro" id="IPR013783">
    <property type="entry name" value="Ig-like_fold"/>
</dbReference>
<evidence type="ECO:0000256" key="1">
    <source>
        <dbReference type="SAM" id="MobiDB-lite"/>
    </source>
</evidence>
<evidence type="ECO:0000256" key="2">
    <source>
        <dbReference type="SAM" id="Phobius"/>
    </source>
</evidence>
<sequence length="462" mass="49209">MNRYLVLVLLSVLCLPFLSFPEFAQSTQLVTVTFVEHGLPAGTSWSVTLNGTTLSTNTTEITFHVQPGELQYNISPVHGLVPTPSFGTLYAFNYTVVNVTYAPPYVKLVLEGERAVSTASGAPVSLLQTGQTYQLGALISNQGNEQTVVLENLVLTKGSIVVQNETIVLSLSPGQTSFGAFLWTPQSNGIYNLTVTATGMQSAVTSTYLVYVGVSPLVTVTFVEHGLPAGTSWSVTLNGTTLSTNTTEITFHVHNGTYTYVVHNPSFFDDLYPNGSLTVKSTGATVGVLFLPLLVEPAVTAKLSNATSVGLITLRANSTYYVQVSIENMGNVSGPIDVTIVVKVNGQTTVDKSFNLTLPVNGSDEEEVQFTPTSVGNYSVAVYAFSAQPYGQRESSNLTLSGPITTSQVSHPSVHVTNTSTTSNRTSITSPTPEKGEINLTLVLVVIVVVVIAIALVLLLRR</sequence>
<reference evidence="3" key="3">
    <citation type="journal article" date="2019" name="BMC Res. Notes">
        <title>Complete genome sequence of the Sulfodiicoccus acidiphilus strain HS-1T, the first crenarchaeon that lacks polB3, isolated from an acidic hot spring in Ohwaku-dani, Hakone, Japan.</title>
        <authorList>
            <person name="Sakai H.D."/>
            <person name="Kurosawa N."/>
        </authorList>
    </citation>
    <scope>NUCLEOTIDE SEQUENCE</scope>
    <source>
        <strain evidence="3">HS-1</strain>
    </source>
</reference>
<dbReference type="OrthoDB" id="43976at2157"/>
<keyword evidence="2" id="KW-0472">Membrane</keyword>
<dbReference type="Gene3D" id="2.60.40.10">
    <property type="entry name" value="Immunoglobulins"/>
    <property type="match status" value="1"/>
</dbReference>
<name>A0A348B2T6_9CREN</name>